<keyword evidence="2" id="KW-1185">Reference proteome</keyword>
<evidence type="ECO:0000313" key="2">
    <source>
        <dbReference type="Proteomes" id="UP001519921"/>
    </source>
</evidence>
<evidence type="ECO:0000313" key="1">
    <source>
        <dbReference type="EMBL" id="MBW6410991.1"/>
    </source>
</evidence>
<gene>
    <name evidence="1" type="ORF">KYD98_12880</name>
</gene>
<dbReference type="Proteomes" id="UP001519921">
    <property type="component" value="Unassembled WGS sequence"/>
</dbReference>
<proteinExistence type="predicted"/>
<evidence type="ECO:0008006" key="3">
    <source>
        <dbReference type="Google" id="ProtNLM"/>
    </source>
</evidence>
<accession>A0ABS7AQP7</accession>
<name>A0ABS7AQP7_9CLOT</name>
<reference evidence="1 2" key="1">
    <citation type="submission" date="2021-07" db="EMBL/GenBank/DDBJ databases">
        <title>Clostridium weizhouense sp. nov., an anaerobic bacterium isolated from activated sludge of Petroleum wastewater.</title>
        <authorList>
            <person name="Li Q."/>
        </authorList>
    </citation>
    <scope>NUCLEOTIDE SEQUENCE [LARGE SCALE GENOMIC DNA]</scope>
    <source>
        <strain evidence="1 2">YB-6</strain>
    </source>
</reference>
<sequence>MNDIENKIKGAYKESKNIYDNLLTKSRLKTMEIMYKINIKSNVLELSIIS</sequence>
<comment type="caution">
    <text evidence="1">The sequence shown here is derived from an EMBL/GenBank/DDBJ whole genome shotgun (WGS) entry which is preliminary data.</text>
</comment>
<protein>
    <recommendedName>
        <fullName evidence="3">Transcriptional regulator</fullName>
    </recommendedName>
</protein>
<organism evidence="1 2">
    <name type="scientific">Clostridium weizhouense</name>
    <dbReference type="NCBI Taxonomy" id="2859781"/>
    <lineage>
        <taxon>Bacteria</taxon>
        <taxon>Bacillati</taxon>
        <taxon>Bacillota</taxon>
        <taxon>Clostridia</taxon>
        <taxon>Eubacteriales</taxon>
        <taxon>Clostridiaceae</taxon>
        <taxon>Clostridium</taxon>
    </lineage>
</organism>
<dbReference type="RefSeq" id="WP_219780455.1">
    <property type="nucleotide sequence ID" value="NZ_JAHXPT010000010.1"/>
</dbReference>
<dbReference type="EMBL" id="JAHXPT010000010">
    <property type="protein sequence ID" value="MBW6410991.1"/>
    <property type="molecule type" value="Genomic_DNA"/>
</dbReference>